<accession>A0A0U4WGW3</accession>
<keyword evidence="2" id="KW-0812">Transmembrane</keyword>
<gene>
    <name evidence="3" type="ORF">AWM74_02390</name>
    <name evidence="4" type="ORF">H3232_04700</name>
</gene>
<protein>
    <submittedName>
        <fullName evidence="3">Uncharacterized protein</fullName>
    </submittedName>
</protein>
<feature type="coiled-coil region" evidence="1">
    <location>
        <begin position="76"/>
        <end position="103"/>
    </location>
</feature>
<dbReference type="Proteomes" id="UP000067698">
    <property type="component" value="Chromosome"/>
</dbReference>
<evidence type="ECO:0000313" key="4">
    <source>
        <dbReference type="EMBL" id="MBA5746505.1"/>
    </source>
</evidence>
<name>A0A0U4WGW3_9LACT</name>
<sequence length="105" mass="12312">MPLNPKNNENDLNELYNRLKNMDRKKVDETLEYLDKGSPKLNWLYITLAVAIIFLLIWLIMIMNPNADVAPTIDRSEEINLQIHDMESRIKSLEDQVENLEEANN</sequence>
<dbReference type="AlphaFoldDB" id="A0A0U4WGW3"/>
<reference evidence="4 6" key="3">
    <citation type="submission" date="2020-07" db="EMBL/GenBank/DDBJ databases">
        <title>Draft Genome Sequences of Lactobacillales Isolated from the International Space Station.</title>
        <authorList>
            <person name="Bharadwaj A.R."/>
            <person name="Singh N.K."/>
            <person name="Wood J.M."/>
            <person name="Debieu M."/>
            <person name="O'Hara N.B."/>
            <person name="Karouia F."/>
            <person name="Mason C.E."/>
            <person name="Venkateswaran K."/>
        </authorList>
    </citation>
    <scope>NUCLEOTIDE SEQUENCE [LARGE SCALE GENOMIC DNA]</scope>
    <source>
        <strain evidence="4 6">151250015-1-258-55</strain>
    </source>
</reference>
<dbReference type="EMBL" id="CP014162">
    <property type="protein sequence ID" value="AMB97156.1"/>
    <property type="molecule type" value="Genomic_DNA"/>
</dbReference>
<organism evidence="3 5">
    <name type="scientific">Aerococcus urinaeequi</name>
    <dbReference type="NCBI Taxonomy" id="51665"/>
    <lineage>
        <taxon>Bacteria</taxon>
        <taxon>Bacillati</taxon>
        <taxon>Bacillota</taxon>
        <taxon>Bacilli</taxon>
        <taxon>Lactobacillales</taxon>
        <taxon>Aerococcaceae</taxon>
        <taxon>Aerococcus</taxon>
    </lineage>
</organism>
<keyword evidence="2" id="KW-0472">Membrane</keyword>
<reference evidence="5" key="2">
    <citation type="submission" date="2016-01" db="EMBL/GenBank/DDBJ databases">
        <title>Six Aerococcus type strain genome sequencing and assembly using PacBio and Illumina Hiseq.</title>
        <authorList>
            <person name="Carkaci D."/>
            <person name="Dargis R."/>
            <person name="Nielsen X.C."/>
            <person name="Skovgaard O."/>
            <person name="Fuursted K."/>
            <person name="Christensen J.J."/>
        </authorList>
    </citation>
    <scope>NUCLEOTIDE SEQUENCE [LARGE SCALE GENOMIC DNA]</scope>
    <source>
        <strain evidence="5">CCUG28094</strain>
    </source>
</reference>
<dbReference type="OrthoDB" id="2136415at2"/>
<reference evidence="3 5" key="1">
    <citation type="journal article" date="2016" name="Genome Announc.">
        <title>Complete Genome Sequences of Aerococcus christensenii CCUG 28831T, Aerococcus sanguinicola CCUG 43001T, Aerococcus urinae CCUG 36881T, Aerococcus urinaeequi CCUG 28094T, Aerococcus urinaehominis CCUG 42038 BT, and Aerococcus viridans CCUG 4311T.</title>
        <authorList>
            <person name="Carkaci D."/>
            <person name="Dargis R."/>
            <person name="Nielsen X.C."/>
            <person name="Skovgaard O."/>
            <person name="Fuursted K."/>
            <person name="Christensen J.J."/>
        </authorList>
    </citation>
    <scope>NUCLEOTIDE SEQUENCE [LARGE SCALE GENOMIC DNA]</scope>
    <source>
        <strain evidence="3 5">CCUG28094</strain>
    </source>
</reference>
<dbReference type="EMBL" id="JACGAN010000006">
    <property type="protein sequence ID" value="MBA5746505.1"/>
    <property type="molecule type" value="Genomic_DNA"/>
</dbReference>
<evidence type="ECO:0000256" key="1">
    <source>
        <dbReference type="SAM" id="Coils"/>
    </source>
</evidence>
<keyword evidence="1" id="KW-0175">Coiled coil</keyword>
<evidence type="ECO:0000313" key="3">
    <source>
        <dbReference type="EMBL" id="AMB97156.1"/>
    </source>
</evidence>
<keyword evidence="2" id="KW-1133">Transmembrane helix</keyword>
<dbReference type="GeneID" id="92866398"/>
<evidence type="ECO:0000313" key="5">
    <source>
        <dbReference type="Proteomes" id="UP000067698"/>
    </source>
</evidence>
<evidence type="ECO:0000256" key="2">
    <source>
        <dbReference type="SAM" id="Phobius"/>
    </source>
</evidence>
<dbReference type="Proteomes" id="UP000540056">
    <property type="component" value="Unassembled WGS sequence"/>
</dbReference>
<dbReference type="KEGG" id="aui:APT62_02295"/>
<evidence type="ECO:0000313" key="6">
    <source>
        <dbReference type="Proteomes" id="UP000540056"/>
    </source>
</evidence>
<feature type="transmembrane region" description="Helical" evidence="2">
    <location>
        <begin position="43"/>
        <end position="63"/>
    </location>
</feature>
<keyword evidence="6" id="KW-1185">Reference proteome</keyword>
<proteinExistence type="predicted"/>
<dbReference type="RefSeq" id="WP_016896415.1">
    <property type="nucleotide sequence ID" value="NZ_CP013988.1"/>
</dbReference>